<protein>
    <submittedName>
        <fullName evidence="1">Uncharacterized protein</fullName>
    </submittedName>
</protein>
<evidence type="ECO:0000313" key="2">
    <source>
        <dbReference type="Proteomes" id="UP001497535"/>
    </source>
</evidence>
<gene>
    <name evidence="1" type="ORF">MENTE1834_LOCUS5626</name>
</gene>
<accession>A0ACB0XZD2</accession>
<name>A0ACB0XZD2_MELEN</name>
<organism evidence="1 2">
    <name type="scientific">Meloidogyne enterolobii</name>
    <name type="common">Root-knot nematode worm</name>
    <name type="synonym">Meloidogyne mayaguensis</name>
    <dbReference type="NCBI Taxonomy" id="390850"/>
    <lineage>
        <taxon>Eukaryota</taxon>
        <taxon>Metazoa</taxon>
        <taxon>Ecdysozoa</taxon>
        <taxon>Nematoda</taxon>
        <taxon>Chromadorea</taxon>
        <taxon>Rhabditida</taxon>
        <taxon>Tylenchina</taxon>
        <taxon>Tylenchomorpha</taxon>
        <taxon>Tylenchoidea</taxon>
        <taxon>Meloidogynidae</taxon>
        <taxon>Meloidogyninae</taxon>
        <taxon>Meloidogyne</taxon>
    </lineage>
</organism>
<dbReference type="Proteomes" id="UP001497535">
    <property type="component" value="Unassembled WGS sequence"/>
</dbReference>
<dbReference type="EMBL" id="CAVMJV010000004">
    <property type="protein sequence ID" value="CAK5024856.1"/>
    <property type="molecule type" value="Genomic_DNA"/>
</dbReference>
<reference evidence="1" key="1">
    <citation type="submission" date="2023-11" db="EMBL/GenBank/DDBJ databases">
        <authorList>
            <person name="Poullet M."/>
        </authorList>
    </citation>
    <scope>NUCLEOTIDE SEQUENCE</scope>
    <source>
        <strain evidence="1">E1834</strain>
    </source>
</reference>
<proteinExistence type="predicted"/>
<comment type="caution">
    <text evidence="1">The sequence shown here is derived from an EMBL/GenBank/DDBJ whole genome shotgun (WGS) entry which is preliminary data.</text>
</comment>
<evidence type="ECO:0000313" key="1">
    <source>
        <dbReference type="EMBL" id="CAK5024856.1"/>
    </source>
</evidence>
<sequence length="82" mass="9551">MLESATLLNIDEPIIHEPYCPIEFWNISERAASALLNTNYAMETAHFQIKVFFKIFLGIFWEGNPFFVEEEMSLSGIFLRAF</sequence>
<keyword evidence="2" id="KW-1185">Reference proteome</keyword>